<feature type="region of interest" description="Disordered" evidence="1">
    <location>
        <begin position="1"/>
        <end position="22"/>
    </location>
</feature>
<evidence type="ECO:0000259" key="2">
    <source>
        <dbReference type="Pfam" id="PF18165"/>
    </source>
</evidence>
<organism evidence="3 4">
    <name type="scientific">Streptacidiphilus cavernicola</name>
    <dbReference type="NCBI Taxonomy" id="3342716"/>
    <lineage>
        <taxon>Bacteria</taxon>
        <taxon>Bacillati</taxon>
        <taxon>Actinomycetota</taxon>
        <taxon>Actinomycetes</taxon>
        <taxon>Kitasatosporales</taxon>
        <taxon>Streptomycetaceae</taxon>
        <taxon>Streptacidiphilus</taxon>
    </lineage>
</organism>
<accession>A0ABV6VWU6</accession>
<feature type="domain" description="Predicted pPIWI-associating nuclease" evidence="2">
    <location>
        <begin position="301"/>
        <end position="413"/>
    </location>
</feature>
<keyword evidence="4" id="KW-1185">Reference proteome</keyword>
<evidence type="ECO:0000313" key="3">
    <source>
        <dbReference type="EMBL" id="MFC1418196.1"/>
    </source>
</evidence>
<dbReference type="Proteomes" id="UP001592531">
    <property type="component" value="Unassembled WGS sequence"/>
</dbReference>
<gene>
    <name evidence="3" type="ORF">ACEZDE_16350</name>
</gene>
<name>A0ABV6VWU6_9ACTN</name>
<evidence type="ECO:0000313" key="4">
    <source>
        <dbReference type="Proteomes" id="UP001592531"/>
    </source>
</evidence>
<protein>
    <recommendedName>
        <fullName evidence="2">Predicted pPIWI-associating nuclease domain-containing protein</fullName>
    </recommendedName>
</protein>
<dbReference type="RefSeq" id="WP_380536996.1">
    <property type="nucleotide sequence ID" value="NZ_JBHFAB010000011.1"/>
</dbReference>
<dbReference type="InterPro" id="IPR040556">
    <property type="entry name" value="pP_pnuc_1"/>
</dbReference>
<dbReference type="EMBL" id="JBHFAB010000011">
    <property type="protein sequence ID" value="MFC1418196.1"/>
    <property type="molecule type" value="Genomic_DNA"/>
</dbReference>
<reference evidence="3 4" key="1">
    <citation type="submission" date="2024-09" db="EMBL/GenBank/DDBJ databases">
        <authorList>
            <person name="Lee S.D."/>
        </authorList>
    </citation>
    <scope>NUCLEOTIDE SEQUENCE [LARGE SCALE GENOMIC DNA]</scope>
    <source>
        <strain evidence="3 4">N8-3</strain>
    </source>
</reference>
<proteinExistence type="predicted"/>
<evidence type="ECO:0000256" key="1">
    <source>
        <dbReference type="SAM" id="MobiDB-lite"/>
    </source>
</evidence>
<sequence>MAVFVAGDDDGAECGTPTAENEAAAKPVPSGVADAVAKIIDSSRIYSDSYKSAISPLLAQEDLLGWGKIAAGLKTTLPPSSAFLAQEDLLGLGKLADDARKTMLPSSSIIAFMASLRSMDQLTGRRNAQYLQATTALSALVDATTVSAWRTSLQIENVLGEILKGPAFTLPSMVATEDLRKALGGFIHRQVYLTDWLAQIDTGRGLLSKASSRPLSQYQKYVSGLGDSPSRFKLDSSLHTGLGVNGLLGADALSSPVVLEDADLEAEVADRVEDLLTPQQAGRLDVLEDLRRVMAHVDGKVVEMLEGGWHVVRQAPPAAAEMAAQCAVEAIDRAIRAAAPDEEVEQWLPTSGRPGKEWRSENGRLTRAVRIRYIMRGYKDEAKMTCTVADNLIALQSQVTSRAQAIKHASAGDLQMARCLLSTAENVLTMLFVVPRT</sequence>
<dbReference type="Pfam" id="PF18165">
    <property type="entry name" value="pP_pnuc_1"/>
    <property type="match status" value="1"/>
</dbReference>
<comment type="caution">
    <text evidence="3">The sequence shown here is derived from an EMBL/GenBank/DDBJ whole genome shotgun (WGS) entry which is preliminary data.</text>
</comment>